<dbReference type="Gene3D" id="3.30.560.10">
    <property type="entry name" value="Glucose Oxidase, domain 3"/>
    <property type="match status" value="2"/>
</dbReference>
<dbReference type="Proteomes" id="UP001159042">
    <property type="component" value="Unassembled WGS sequence"/>
</dbReference>
<dbReference type="InterPro" id="IPR036188">
    <property type="entry name" value="FAD/NAD-bd_sf"/>
</dbReference>
<dbReference type="SUPFAM" id="SSF51905">
    <property type="entry name" value="FAD/NAD(P)-binding domain"/>
    <property type="match status" value="1"/>
</dbReference>
<dbReference type="InterPro" id="IPR000172">
    <property type="entry name" value="GMC_OxRdtase_N"/>
</dbReference>
<protein>
    <recommendedName>
        <fullName evidence="5">Glucose-methanol-choline oxidoreductase N-terminal domain-containing protein</fullName>
    </recommendedName>
</protein>
<evidence type="ECO:0000256" key="1">
    <source>
        <dbReference type="ARBA" id="ARBA00010790"/>
    </source>
</evidence>
<dbReference type="GO" id="GO:0016614">
    <property type="term" value="F:oxidoreductase activity, acting on CH-OH group of donors"/>
    <property type="evidence" value="ECO:0007669"/>
    <property type="project" value="InterPro"/>
</dbReference>
<evidence type="ECO:0000256" key="2">
    <source>
        <dbReference type="PIRSR" id="PIRSR000137-1"/>
    </source>
</evidence>
<dbReference type="SUPFAM" id="SSF54373">
    <property type="entry name" value="FAD-linked reductases, C-terminal domain"/>
    <property type="match status" value="1"/>
</dbReference>
<comment type="cofactor">
    <cofactor evidence="3">
        <name>FAD</name>
        <dbReference type="ChEBI" id="CHEBI:57692"/>
    </cofactor>
</comment>
<organism evidence="6 7">
    <name type="scientific">Exocentrus adspersus</name>
    <dbReference type="NCBI Taxonomy" id="1586481"/>
    <lineage>
        <taxon>Eukaryota</taxon>
        <taxon>Metazoa</taxon>
        <taxon>Ecdysozoa</taxon>
        <taxon>Arthropoda</taxon>
        <taxon>Hexapoda</taxon>
        <taxon>Insecta</taxon>
        <taxon>Pterygota</taxon>
        <taxon>Neoptera</taxon>
        <taxon>Endopterygota</taxon>
        <taxon>Coleoptera</taxon>
        <taxon>Polyphaga</taxon>
        <taxon>Cucujiformia</taxon>
        <taxon>Chrysomeloidea</taxon>
        <taxon>Cerambycidae</taxon>
        <taxon>Lamiinae</taxon>
        <taxon>Acanthocinini</taxon>
        <taxon>Exocentrus</taxon>
    </lineage>
</organism>
<dbReference type="AlphaFoldDB" id="A0AAV8VQ16"/>
<comment type="similarity">
    <text evidence="1 4">Belongs to the GMC oxidoreductase family.</text>
</comment>
<dbReference type="PIRSF" id="PIRSF000137">
    <property type="entry name" value="Alcohol_oxidase"/>
    <property type="match status" value="1"/>
</dbReference>
<keyword evidence="3 4" id="KW-0274">FAD</keyword>
<feature type="active site" description="Proton acceptor" evidence="2">
    <location>
        <position position="506"/>
    </location>
</feature>
<dbReference type="PROSITE" id="PS00623">
    <property type="entry name" value="GMC_OXRED_1"/>
    <property type="match status" value="1"/>
</dbReference>
<sequence length="527" mass="58363">THYDCSLLDFGAYDFIIIGAGSSGAVIANRLSEVENWNILVLEAGTLPNNSTEIPALYAFGCFSDFNWGFKTVPQTTACLGTVEQRCMVPRGRGLGGTTLINGLIYSRGHPADYDRWADLLNDSSWSYDNVLPYFKKSEDLHVTDEEAPLDYQYHSSGGFWSVEHHKPSIQIEYVFLEANKELGYNLTDYNSRDRSGGTVIQYNTKQGKRHDQGQTYRATAGKEVVLSAGVISSPQILMLSGLGPQHHLEELGIPVIKNLSVGASLKDHIGVFGLQFSSNMSLPNSTLREQVEEYLKGVGPLTSNALSHVLGWYRTNGTPTSGSPDIELVVDVTSSNSEFAQRFLGWNDETWDALWRDNPASFYLNPLFLHPRSVGTVKLKSSSPFDFPLIDYNLLSDPEDKDIDGLYEGINLIFQLVNTTAFQNIEAKPELRQLPACSTYEFLSKDYWYCYIRRLGLPVFHAVGTCAMGTDPSAGAVVDPEFKVFGIRNLRVADSSVFPFTLSSHPSADCAMIGEKVSDVIKLVHL</sequence>
<dbReference type="PANTHER" id="PTHR11552">
    <property type="entry name" value="GLUCOSE-METHANOL-CHOLINE GMC OXIDOREDUCTASE"/>
    <property type="match status" value="1"/>
</dbReference>
<evidence type="ECO:0000313" key="6">
    <source>
        <dbReference type="EMBL" id="KAJ8916064.1"/>
    </source>
</evidence>
<proteinExistence type="inferred from homology"/>
<dbReference type="InterPro" id="IPR012132">
    <property type="entry name" value="GMC_OxRdtase"/>
</dbReference>
<evidence type="ECO:0000256" key="4">
    <source>
        <dbReference type="RuleBase" id="RU003968"/>
    </source>
</evidence>
<dbReference type="PANTHER" id="PTHR11552:SF158">
    <property type="entry name" value="GH23626P-RELATED"/>
    <property type="match status" value="1"/>
</dbReference>
<comment type="caution">
    <text evidence="6">The sequence shown here is derived from an EMBL/GenBank/DDBJ whole genome shotgun (WGS) entry which is preliminary data.</text>
</comment>
<keyword evidence="7" id="KW-1185">Reference proteome</keyword>
<feature type="binding site" evidence="3">
    <location>
        <position position="98"/>
    </location>
    <ligand>
        <name>FAD</name>
        <dbReference type="ChEBI" id="CHEBI:57692"/>
    </ligand>
</feature>
<evidence type="ECO:0000256" key="3">
    <source>
        <dbReference type="PIRSR" id="PIRSR000137-2"/>
    </source>
</evidence>
<feature type="active site" description="Proton donor" evidence="2">
    <location>
        <position position="462"/>
    </location>
</feature>
<feature type="domain" description="Glucose-methanol-choline oxidoreductase N-terminal" evidence="5">
    <location>
        <begin position="92"/>
        <end position="115"/>
    </location>
</feature>
<name>A0AAV8VQ16_9CUCU</name>
<dbReference type="EMBL" id="JANEYG010000046">
    <property type="protein sequence ID" value="KAJ8916064.1"/>
    <property type="molecule type" value="Genomic_DNA"/>
</dbReference>
<evidence type="ECO:0000313" key="7">
    <source>
        <dbReference type="Proteomes" id="UP001159042"/>
    </source>
</evidence>
<dbReference type="GO" id="GO:0050660">
    <property type="term" value="F:flavin adenine dinucleotide binding"/>
    <property type="evidence" value="ECO:0007669"/>
    <property type="project" value="InterPro"/>
</dbReference>
<accession>A0AAV8VQ16</accession>
<gene>
    <name evidence="6" type="ORF">NQ315_010932</name>
</gene>
<dbReference type="Pfam" id="PF00732">
    <property type="entry name" value="GMC_oxred_N"/>
    <property type="match status" value="1"/>
</dbReference>
<dbReference type="Pfam" id="PF05199">
    <property type="entry name" value="GMC_oxred_C"/>
    <property type="match status" value="1"/>
</dbReference>
<keyword evidence="4" id="KW-0285">Flavoprotein</keyword>
<reference evidence="6 7" key="1">
    <citation type="journal article" date="2023" name="Insect Mol. Biol.">
        <title>Genome sequencing provides insights into the evolution of gene families encoding plant cell wall-degrading enzymes in longhorned beetles.</title>
        <authorList>
            <person name="Shin N.R."/>
            <person name="Okamura Y."/>
            <person name="Kirsch R."/>
            <person name="Pauchet Y."/>
        </authorList>
    </citation>
    <scope>NUCLEOTIDE SEQUENCE [LARGE SCALE GENOMIC DNA]</scope>
    <source>
        <strain evidence="6">EAD_L_NR</strain>
    </source>
</reference>
<dbReference type="Gene3D" id="3.50.50.60">
    <property type="entry name" value="FAD/NAD(P)-binding domain"/>
    <property type="match status" value="2"/>
</dbReference>
<dbReference type="InterPro" id="IPR007867">
    <property type="entry name" value="GMC_OxRtase_C"/>
</dbReference>
<evidence type="ECO:0000259" key="5">
    <source>
        <dbReference type="PROSITE" id="PS00623"/>
    </source>
</evidence>
<feature type="non-terminal residue" evidence="6">
    <location>
        <position position="1"/>
    </location>
</feature>